<dbReference type="InterPro" id="IPR000515">
    <property type="entry name" value="MetI-like"/>
</dbReference>
<evidence type="ECO:0000256" key="1">
    <source>
        <dbReference type="ARBA" id="ARBA00004651"/>
    </source>
</evidence>
<feature type="transmembrane region" description="Helical" evidence="7">
    <location>
        <begin position="106"/>
        <end position="131"/>
    </location>
</feature>
<feature type="domain" description="ABC transmembrane type-1" evidence="8">
    <location>
        <begin position="104"/>
        <end position="315"/>
    </location>
</feature>
<keyword evidence="5 7" id="KW-1133">Transmembrane helix</keyword>
<comment type="similarity">
    <text evidence="7">Belongs to the binding-protein-dependent transport system permease family.</text>
</comment>
<proteinExistence type="inferred from homology"/>
<dbReference type="EMBL" id="RHHU01000018">
    <property type="protein sequence ID" value="RNB79882.1"/>
    <property type="molecule type" value="Genomic_DNA"/>
</dbReference>
<dbReference type="PANTHER" id="PTHR43376:SF1">
    <property type="entry name" value="OLIGOPEPTIDE TRANSPORT SYSTEM PERMEASE PROTEIN"/>
    <property type="match status" value="1"/>
</dbReference>
<feature type="transmembrane region" description="Helical" evidence="7">
    <location>
        <begin position="152"/>
        <end position="172"/>
    </location>
</feature>
<accession>A0A3M8CVL7</accession>
<sequence>MNGSWFSSTFGKKLIQYVLVLAVALSINFALPRLAPGDPLEFFFGETTINELTPEQRQRALHELGLDRSVWEQYADFMTGVFHFDLGSSIKYGKPVTEVLADRLPWTVLLVAPSLMISAVIGIVIGAYAAWNRGKRRDLFFLSAMLTVESIPGFWIGMLLIAIFSVNLGWLPSFGAVPLAFTGGTAEYVGEIITHMILPVITITLATVGGNFLLTRSSMLETLGQDYVYMAESKGASKRSLIFNHALRNALLPVYTHITMSLGILVSGAVVVESVFSYPGIGRLLYESVIARDYPMMQGVFLIITLGVIAANLLADVTYPLFDPRSRSRAWSREESSRNQIEEETA</sequence>
<dbReference type="GO" id="GO:0055085">
    <property type="term" value="P:transmembrane transport"/>
    <property type="evidence" value="ECO:0007669"/>
    <property type="project" value="InterPro"/>
</dbReference>
<keyword evidence="4 7" id="KW-0812">Transmembrane</keyword>
<comment type="caution">
    <text evidence="9">The sequence shown here is derived from an EMBL/GenBank/DDBJ whole genome shotgun (WGS) entry which is preliminary data.</text>
</comment>
<gene>
    <name evidence="9" type="ORF">EDM59_26125</name>
</gene>
<evidence type="ECO:0000256" key="2">
    <source>
        <dbReference type="ARBA" id="ARBA00022448"/>
    </source>
</evidence>
<evidence type="ECO:0000256" key="5">
    <source>
        <dbReference type="ARBA" id="ARBA00022989"/>
    </source>
</evidence>
<evidence type="ECO:0000256" key="3">
    <source>
        <dbReference type="ARBA" id="ARBA00022475"/>
    </source>
</evidence>
<dbReference type="Pfam" id="PF00528">
    <property type="entry name" value="BPD_transp_1"/>
    <property type="match status" value="1"/>
</dbReference>
<evidence type="ECO:0000256" key="6">
    <source>
        <dbReference type="ARBA" id="ARBA00023136"/>
    </source>
</evidence>
<keyword evidence="6 7" id="KW-0472">Membrane</keyword>
<keyword evidence="10" id="KW-1185">Reference proteome</keyword>
<dbReference type="AlphaFoldDB" id="A0A3M8CVL7"/>
<dbReference type="InterPro" id="IPR035906">
    <property type="entry name" value="MetI-like_sf"/>
</dbReference>
<dbReference type="PROSITE" id="PS50928">
    <property type="entry name" value="ABC_TM1"/>
    <property type="match status" value="1"/>
</dbReference>
<feature type="transmembrane region" description="Helical" evidence="7">
    <location>
        <begin position="296"/>
        <end position="322"/>
    </location>
</feature>
<name>A0A3M8CVL7_9BACL</name>
<evidence type="ECO:0000256" key="7">
    <source>
        <dbReference type="RuleBase" id="RU363032"/>
    </source>
</evidence>
<feature type="transmembrane region" description="Helical" evidence="7">
    <location>
        <begin position="192"/>
        <end position="214"/>
    </location>
</feature>
<evidence type="ECO:0000259" key="8">
    <source>
        <dbReference type="PROSITE" id="PS50928"/>
    </source>
</evidence>
<evidence type="ECO:0000256" key="4">
    <source>
        <dbReference type="ARBA" id="ARBA00022692"/>
    </source>
</evidence>
<dbReference type="CDD" id="cd06261">
    <property type="entry name" value="TM_PBP2"/>
    <property type="match status" value="1"/>
</dbReference>
<comment type="subcellular location">
    <subcellularLocation>
        <location evidence="1 7">Cell membrane</location>
        <topology evidence="1 7">Multi-pass membrane protein</topology>
    </subcellularLocation>
</comment>
<reference evidence="9 10" key="1">
    <citation type="submission" date="2018-10" db="EMBL/GenBank/DDBJ databases">
        <title>Phylogenomics of Brevibacillus.</title>
        <authorList>
            <person name="Dunlap C."/>
        </authorList>
    </citation>
    <scope>NUCLEOTIDE SEQUENCE [LARGE SCALE GENOMIC DNA]</scope>
    <source>
        <strain evidence="9 10">JCM 15774</strain>
    </source>
</reference>
<dbReference type="Proteomes" id="UP000269573">
    <property type="component" value="Unassembled WGS sequence"/>
</dbReference>
<keyword evidence="3" id="KW-1003">Cell membrane</keyword>
<feature type="transmembrane region" description="Helical" evidence="7">
    <location>
        <begin position="14"/>
        <end position="31"/>
    </location>
</feature>
<dbReference type="Pfam" id="PF19300">
    <property type="entry name" value="BPD_transp_1_N"/>
    <property type="match status" value="1"/>
</dbReference>
<keyword evidence="2 7" id="KW-0813">Transport</keyword>
<feature type="transmembrane region" description="Helical" evidence="7">
    <location>
        <begin position="254"/>
        <end position="276"/>
    </location>
</feature>
<dbReference type="PANTHER" id="PTHR43376">
    <property type="entry name" value="OLIGOPEPTIDE TRANSPORT SYSTEM PERMEASE PROTEIN"/>
    <property type="match status" value="1"/>
</dbReference>
<dbReference type="InterPro" id="IPR045621">
    <property type="entry name" value="BPD_transp_1_N"/>
</dbReference>
<dbReference type="GO" id="GO:0005886">
    <property type="term" value="C:plasma membrane"/>
    <property type="evidence" value="ECO:0007669"/>
    <property type="project" value="UniProtKB-SubCell"/>
</dbReference>
<evidence type="ECO:0000313" key="9">
    <source>
        <dbReference type="EMBL" id="RNB79882.1"/>
    </source>
</evidence>
<dbReference type="RefSeq" id="WP_122926348.1">
    <property type="nucleotide sequence ID" value="NZ_RHHU01000018.1"/>
</dbReference>
<organism evidence="9 10">
    <name type="scientific">Brevibacillus nitrificans</name>
    <dbReference type="NCBI Taxonomy" id="651560"/>
    <lineage>
        <taxon>Bacteria</taxon>
        <taxon>Bacillati</taxon>
        <taxon>Bacillota</taxon>
        <taxon>Bacilli</taxon>
        <taxon>Bacillales</taxon>
        <taxon>Paenibacillaceae</taxon>
        <taxon>Brevibacillus</taxon>
    </lineage>
</organism>
<dbReference type="SUPFAM" id="SSF161098">
    <property type="entry name" value="MetI-like"/>
    <property type="match status" value="1"/>
</dbReference>
<dbReference type="Gene3D" id="1.10.3720.10">
    <property type="entry name" value="MetI-like"/>
    <property type="match status" value="1"/>
</dbReference>
<evidence type="ECO:0000313" key="10">
    <source>
        <dbReference type="Proteomes" id="UP000269573"/>
    </source>
</evidence>
<protein>
    <submittedName>
        <fullName evidence="9">ABC transporter permease</fullName>
    </submittedName>
</protein>